<feature type="coiled-coil region" evidence="1">
    <location>
        <begin position="270"/>
        <end position="308"/>
    </location>
</feature>
<keyword evidence="1" id="KW-0175">Coiled coil</keyword>
<feature type="compositionally biased region" description="Basic residues" evidence="2">
    <location>
        <begin position="55"/>
        <end position="68"/>
    </location>
</feature>
<accession>A0AAD7KNU0</accession>
<evidence type="ECO:0000313" key="4">
    <source>
        <dbReference type="Proteomes" id="UP001163823"/>
    </source>
</evidence>
<name>A0AAD7KNU0_QUISA</name>
<reference evidence="3" key="1">
    <citation type="journal article" date="2023" name="Science">
        <title>Elucidation of the pathway for biosynthesis of saponin adjuvants from the soapbark tree.</title>
        <authorList>
            <person name="Reed J."/>
            <person name="Orme A."/>
            <person name="El-Demerdash A."/>
            <person name="Owen C."/>
            <person name="Martin L.B.B."/>
            <person name="Misra R.C."/>
            <person name="Kikuchi S."/>
            <person name="Rejzek M."/>
            <person name="Martin A.C."/>
            <person name="Harkess A."/>
            <person name="Leebens-Mack J."/>
            <person name="Louveau T."/>
            <person name="Stephenson M.J."/>
            <person name="Osbourn A."/>
        </authorList>
    </citation>
    <scope>NUCLEOTIDE SEQUENCE</scope>
    <source>
        <strain evidence="3">S10</strain>
    </source>
</reference>
<feature type="region of interest" description="Disordered" evidence="2">
    <location>
        <begin position="48"/>
        <end position="79"/>
    </location>
</feature>
<feature type="region of interest" description="Disordered" evidence="2">
    <location>
        <begin position="1"/>
        <end position="31"/>
    </location>
</feature>
<proteinExistence type="predicted"/>
<feature type="compositionally biased region" description="Basic and acidic residues" evidence="2">
    <location>
        <begin position="69"/>
        <end position="79"/>
    </location>
</feature>
<feature type="region of interest" description="Disordered" evidence="2">
    <location>
        <begin position="367"/>
        <end position="395"/>
    </location>
</feature>
<evidence type="ECO:0000256" key="2">
    <source>
        <dbReference type="SAM" id="MobiDB-lite"/>
    </source>
</evidence>
<organism evidence="3 4">
    <name type="scientific">Quillaja saponaria</name>
    <name type="common">Soap bark tree</name>
    <dbReference type="NCBI Taxonomy" id="32244"/>
    <lineage>
        <taxon>Eukaryota</taxon>
        <taxon>Viridiplantae</taxon>
        <taxon>Streptophyta</taxon>
        <taxon>Embryophyta</taxon>
        <taxon>Tracheophyta</taxon>
        <taxon>Spermatophyta</taxon>
        <taxon>Magnoliopsida</taxon>
        <taxon>eudicotyledons</taxon>
        <taxon>Gunneridae</taxon>
        <taxon>Pentapetalae</taxon>
        <taxon>rosids</taxon>
        <taxon>fabids</taxon>
        <taxon>Fabales</taxon>
        <taxon>Quillajaceae</taxon>
        <taxon>Quillaja</taxon>
    </lineage>
</organism>
<dbReference type="Proteomes" id="UP001163823">
    <property type="component" value="Chromosome 14"/>
</dbReference>
<sequence length="395" mass="44475">MKENGRVPKRSKPSLASHREMAEVSSVRMAQEKPWTEVTEGVLPLATISADKRQRMSPRGKSGRPQKRARVEPFSRERTGPYGFSLPKVPAHIFMGVLEDTYINDIPSTAYAIARGSTLPANAAMIDDLPLKSAFITGLSAGVQASLYTKLKKVQEDAEYSTDKLLGTVQENENLKTQLIQAEKAEGRSASEHFESLQAEVLRLGAEVEGWLEKCREQNEDADRLREEVEKCRAVESEEAKLREEKDGEIAWLRAELEAYKGKDDEITRLRADLEASKDKEDEIAKLRAEVEASKEEARTAVENFKNSDDCRNIIYDHSSRLYTNGWVNYRSWLKEHNPYLDISKAKWPGEEEAEEEERLAKLLAEAEADQDDVSEDEGDAGEEVEIVDLDGGDQ</sequence>
<evidence type="ECO:0000313" key="3">
    <source>
        <dbReference type="EMBL" id="KAJ7942876.1"/>
    </source>
</evidence>
<keyword evidence="4" id="KW-1185">Reference proteome</keyword>
<dbReference type="AlphaFoldDB" id="A0AAD7KNU0"/>
<comment type="caution">
    <text evidence="3">The sequence shown here is derived from an EMBL/GenBank/DDBJ whole genome shotgun (WGS) entry which is preliminary data.</text>
</comment>
<gene>
    <name evidence="3" type="ORF">O6P43_032492</name>
</gene>
<dbReference type="EMBL" id="JARAOO010000014">
    <property type="protein sequence ID" value="KAJ7942876.1"/>
    <property type="molecule type" value="Genomic_DNA"/>
</dbReference>
<evidence type="ECO:0000256" key="1">
    <source>
        <dbReference type="SAM" id="Coils"/>
    </source>
</evidence>
<protein>
    <submittedName>
        <fullName evidence="3">Uncharacterized protein</fullName>
    </submittedName>
</protein>
<feature type="coiled-coil region" evidence="1">
    <location>
        <begin position="208"/>
        <end position="245"/>
    </location>
</feature>
<dbReference type="KEGG" id="qsa:O6P43_032492"/>